<dbReference type="EMBL" id="JBEDUW010000006">
    <property type="protein sequence ID" value="KAK9922477.1"/>
    <property type="molecule type" value="Genomic_DNA"/>
</dbReference>
<evidence type="ECO:0000313" key="3">
    <source>
        <dbReference type="Proteomes" id="UP001457282"/>
    </source>
</evidence>
<keyword evidence="3" id="KW-1185">Reference proteome</keyword>
<dbReference type="AlphaFoldDB" id="A0AAW1WCM3"/>
<gene>
    <name evidence="2" type="ORF">M0R45_030939</name>
</gene>
<dbReference type="Proteomes" id="UP001457282">
    <property type="component" value="Unassembled WGS sequence"/>
</dbReference>
<feature type="region of interest" description="Disordered" evidence="1">
    <location>
        <begin position="1"/>
        <end position="34"/>
    </location>
</feature>
<proteinExistence type="predicted"/>
<comment type="caution">
    <text evidence="2">The sequence shown here is derived from an EMBL/GenBank/DDBJ whole genome shotgun (WGS) entry which is preliminary data.</text>
</comment>
<organism evidence="2 3">
    <name type="scientific">Rubus argutus</name>
    <name type="common">Southern blackberry</name>
    <dbReference type="NCBI Taxonomy" id="59490"/>
    <lineage>
        <taxon>Eukaryota</taxon>
        <taxon>Viridiplantae</taxon>
        <taxon>Streptophyta</taxon>
        <taxon>Embryophyta</taxon>
        <taxon>Tracheophyta</taxon>
        <taxon>Spermatophyta</taxon>
        <taxon>Magnoliopsida</taxon>
        <taxon>eudicotyledons</taxon>
        <taxon>Gunneridae</taxon>
        <taxon>Pentapetalae</taxon>
        <taxon>rosids</taxon>
        <taxon>fabids</taxon>
        <taxon>Rosales</taxon>
        <taxon>Rosaceae</taxon>
        <taxon>Rosoideae</taxon>
        <taxon>Rosoideae incertae sedis</taxon>
        <taxon>Rubus</taxon>
    </lineage>
</organism>
<name>A0AAW1WCM3_RUBAR</name>
<sequence>MLLSALQSNEEEQISCRRRSNPEPRFSAPPAPVPCPLQYREQPKPQHRPCFAQPSLASCLSAVISDQR</sequence>
<reference evidence="2 3" key="1">
    <citation type="journal article" date="2023" name="G3 (Bethesda)">
        <title>A chromosome-length genome assembly and annotation of blackberry (Rubus argutus, cv. 'Hillquist').</title>
        <authorList>
            <person name="Bruna T."/>
            <person name="Aryal R."/>
            <person name="Dudchenko O."/>
            <person name="Sargent D.J."/>
            <person name="Mead D."/>
            <person name="Buti M."/>
            <person name="Cavallini A."/>
            <person name="Hytonen T."/>
            <person name="Andres J."/>
            <person name="Pham M."/>
            <person name="Weisz D."/>
            <person name="Mascagni F."/>
            <person name="Usai G."/>
            <person name="Natali L."/>
            <person name="Bassil N."/>
            <person name="Fernandez G.E."/>
            <person name="Lomsadze A."/>
            <person name="Armour M."/>
            <person name="Olukolu B."/>
            <person name="Poorten T."/>
            <person name="Britton C."/>
            <person name="Davik J."/>
            <person name="Ashrafi H."/>
            <person name="Aiden E.L."/>
            <person name="Borodovsky M."/>
            <person name="Worthington M."/>
        </authorList>
    </citation>
    <scope>NUCLEOTIDE SEQUENCE [LARGE SCALE GENOMIC DNA]</scope>
    <source>
        <strain evidence="2">PI 553951</strain>
    </source>
</reference>
<evidence type="ECO:0000256" key="1">
    <source>
        <dbReference type="SAM" id="MobiDB-lite"/>
    </source>
</evidence>
<accession>A0AAW1WCM3</accession>
<protein>
    <submittedName>
        <fullName evidence="2">Uncharacterized protein</fullName>
    </submittedName>
</protein>
<evidence type="ECO:0000313" key="2">
    <source>
        <dbReference type="EMBL" id="KAK9922477.1"/>
    </source>
</evidence>